<proteinExistence type="predicted"/>
<evidence type="ECO:0000313" key="6">
    <source>
        <dbReference type="Proteomes" id="UP000256710"/>
    </source>
</evidence>
<dbReference type="RefSeq" id="WP_018007542.1">
    <property type="nucleotide sequence ID" value="NZ_AQUR01000103.1"/>
</dbReference>
<reference evidence="5 6" key="1">
    <citation type="submission" date="2018-01" db="EMBL/GenBank/DDBJ databases">
        <authorList>
            <person name="Clerissi C."/>
        </authorList>
    </citation>
    <scope>NUCLEOTIDE SEQUENCE [LARGE SCALE GENOMIC DNA]</scope>
    <source>
        <strain evidence="3">Cupriavidus taiwanensis STM 6082</strain>
        <strain evidence="4">Cupriavidus taiwanensis STM 6160</strain>
        <plasmid evidence="5">ii</plasmid>
        <plasmid evidence="4">II</plasmid>
    </source>
</reference>
<gene>
    <name evidence="3" type="ORF">CBM2605_B100183</name>
    <name evidence="4" type="ORF">CBM2607_MP20780</name>
</gene>
<dbReference type="Pfam" id="PF20455">
    <property type="entry name" value="DUF6708"/>
    <property type="match status" value="1"/>
</dbReference>
<evidence type="ECO:0000313" key="3">
    <source>
        <dbReference type="EMBL" id="SOZ38232.1"/>
    </source>
</evidence>
<keyword evidence="1" id="KW-1133">Transmembrane helix</keyword>
<keyword evidence="4" id="KW-0614">Plasmid</keyword>
<evidence type="ECO:0000256" key="1">
    <source>
        <dbReference type="SAM" id="Phobius"/>
    </source>
</evidence>
<protein>
    <recommendedName>
        <fullName evidence="2">DUF6708 domain-containing protein</fullName>
    </recommendedName>
</protein>
<evidence type="ECO:0000259" key="2">
    <source>
        <dbReference type="Pfam" id="PF20455"/>
    </source>
</evidence>
<dbReference type="EMBL" id="LT984807">
    <property type="protein sequence ID" value="SPD60128.1"/>
    <property type="molecule type" value="Genomic_DNA"/>
</dbReference>
<evidence type="ECO:0000313" key="4">
    <source>
        <dbReference type="EMBL" id="SPD60128.1"/>
    </source>
</evidence>
<name>A0A375HPF7_9BURK</name>
<evidence type="ECO:0000313" key="5">
    <source>
        <dbReference type="Proteomes" id="UP000255168"/>
    </source>
</evidence>
<geneLocation type="plasmid" evidence="5">
    <name>ii</name>
</geneLocation>
<feature type="domain" description="DUF6708" evidence="2">
    <location>
        <begin position="136"/>
        <end position="288"/>
    </location>
</feature>
<geneLocation type="plasmid" evidence="4">
    <name>II</name>
</geneLocation>
<feature type="transmembrane region" description="Helical" evidence="1">
    <location>
        <begin position="117"/>
        <end position="144"/>
    </location>
</feature>
<dbReference type="Proteomes" id="UP000255168">
    <property type="component" value="Plasmid II"/>
</dbReference>
<sequence>MFGREYEYARARRRSVAKGRELLNIEGQRRWRVNEAGAAEGVFVPGRCVYAQNDAYLELANPGFGVQSMVTSWALLVLLGCLFTVWVWYGLALHPLLSGRIFFLGWSEPYESAMLPLVIGGWTILLFLLAGFVFLVIMMFVGLGGRTAFFGPLRGRIRFNRKTRQVYVLRPDYCGGNKVFAWGRLEAVLKPFPARMEPKVVRYKQAQPLALYHPPFNAEDPAADGEDVIFIESATTAYYPDGVAGLWEYIRQYMEEGPSVDVIPPNAPTTFKQVPRYLPPAYSTYCGMPSAAQCRLEMDASFYLPLYMALAQSTCAWPRFPKAWESDSGIGEPEDRPVQTGAVMTAMVYRAEGKLAQADEVEFMRHWGTAEGLDEAMAR</sequence>
<keyword evidence="1" id="KW-0472">Membrane</keyword>
<dbReference type="AlphaFoldDB" id="A0A375HPF7"/>
<dbReference type="InterPro" id="IPR046554">
    <property type="entry name" value="DUF6708"/>
</dbReference>
<keyword evidence="6" id="KW-1185">Reference proteome</keyword>
<dbReference type="EMBL" id="OFTC01000033">
    <property type="protein sequence ID" value="SOZ38232.1"/>
    <property type="molecule type" value="Genomic_DNA"/>
</dbReference>
<accession>A0A375HPF7</accession>
<organism evidence="4 5">
    <name type="scientific">Cupriavidus neocaledonicus</name>
    <dbReference type="NCBI Taxonomy" id="1040979"/>
    <lineage>
        <taxon>Bacteria</taxon>
        <taxon>Pseudomonadati</taxon>
        <taxon>Pseudomonadota</taxon>
        <taxon>Betaproteobacteria</taxon>
        <taxon>Burkholderiales</taxon>
        <taxon>Burkholderiaceae</taxon>
        <taxon>Cupriavidus</taxon>
    </lineage>
</organism>
<feature type="transmembrane region" description="Helical" evidence="1">
    <location>
        <begin position="73"/>
        <end position="97"/>
    </location>
</feature>
<keyword evidence="1" id="KW-0812">Transmembrane</keyword>
<dbReference type="Proteomes" id="UP000256710">
    <property type="component" value="Unassembled WGS sequence"/>
</dbReference>